<dbReference type="InterPro" id="IPR009027">
    <property type="entry name" value="Ribosomal_bL9/RNase_H1_N"/>
</dbReference>
<feature type="region of interest" description="Disordered" evidence="1">
    <location>
        <begin position="35"/>
        <end position="166"/>
    </location>
</feature>
<accession>M2QVT0</accession>
<feature type="compositionally biased region" description="Basic residues" evidence="1">
    <location>
        <begin position="236"/>
        <end position="247"/>
    </location>
</feature>
<gene>
    <name evidence="3" type="ORF">CERSUDRAFT_89799</name>
</gene>
<dbReference type="STRING" id="914234.M2QVT0"/>
<dbReference type="OrthoDB" id="2727115at2759"/>
<feature type="region of interest" description="Disordered" evidence="1">
    <location>
        <begin position="1"/>
        <end position="21"/>
    </location>
</feature>
<evidence type="ECO:0000313" key="4">
    <source>
        <dbReference type="Proteomes" id="UP000016930"/>
    </source>
</evidence>
<reference evidence="3 4" key="1">
    <citation type="journal article" date="2012" name="Proc. Natl. Acad. Sci. U.S.A.">
        <title>Comparative genomics of Ceriporiopsis subvermispora and Phanerochaete chrysosporium provide insight into selective ligninolysis.</title>
        <authorList>
            <person name="Fernandez-Fueyo E."/>
            <person name="Ruiz-Duenas F.J."/>
            <person name="Ferreira P."/>
            <person name="Floudas D."/>
            <person name="Hibbett D.S."/>
            <person name="Canessa P."/>
            <person name="Larrondo L.F."/>
            <person name="James T.Y."/>
            <person name="Seelenfreund D."/>
            <person name="Lobos S."/>
            <person name="Polanco R."/>
            <person name="Tello M."/>
            <person name="Honda Y."/>
            <person name="Watanabe T."/>
            <person name="Watanabe T."/>
            <person name="Ryu J.S."/>
            <person name="Kubicek C.P."/>
            <person name="Schmoll M."/>
            <person name="Gaskell J."/>
            <person name="Hammel K.E."/>
            <person name="St John F.J."/>
            <person name="Vanden Wymelenberg A."/>
            <person name="Sabat G."/>
            <person name="Splinter BonDurant S."/>
            <person name="Syed K."/>
            <person name="Yadav J.S."/>
            <person name="Doddapaneni H."/>
            <person name="Subramanian V."/>
            <person name="Lavin J.L."/>
            <person name="Oguiza J.A."/>
            <person name="Perez G."/>
            <person name="Pisabarro A.G."/>
            <person name="Ramirez L."/>
            <person name="Santoyo F."/>
            <person name="Master E."/>
            <person name="Coutinho P.M."/>
            <person name="Henrissat B."/>
            <person name="Lombard V."/>
            <person name="Magnuson J.K."/>
            <person name="Kuees U."/>
            <person name="Hori C."/>
            <person name="Igarashi K."/>
            <person name="Samejima M."/>
            <person name="Held B.W."/>
            <person name="Barry K.W."/>
            <person name="LaButti K.M."/>
            <person name="Lapidus A."/>
            <person name="Lindquist E.A."/>
            <person name="Lucas S.M."/>
            <person name="Riley R."/>
            <person name="Salamov A.A."/>
            <person name="Hoffmeister D."/>
            <person name="Schwenk D."/>
            <person name="Hadar Y."/>
            <person name="Yarden O."/>
            <person name="de Vries R.P."/>
            <person name="Wiebenga A."/>
            <person name="Stenlid J."/>
            <person name="Eastwood D."/>
            <person name="Grigoriev I.V."/>
            <person name="Berka R.M."/>
            <person name="Blanchette R.A."/>
            <person name="Kersten P."/>
            <person name="Martinez A.T."/>
            <person name="Vicuna R."/>
            <person name="Cullen D."/>
        </authorList>
    </citation>
    <scope>NUCLEOTIDE SEQUENCE [LARGE SCALE GENOMIC DNA]</scope>
    <source>
        <strain evidence="3 4">B</strain>
    </source>
</reference>
<dbReference type="EMBL" id="KB445791">
    <property type="protein sequence ID" value="EMD41218.1"/>
    <property type="molecule type" value="Genomic_DNA"/>
</dbReference>
<dbReference type="Gene3D" id="3.40.970.10">
    <property type="entry name" value="Ribonuclease H1, N-terminal domain"/>
    <property type="match status" value="1"/>
</dbReference>
<feature type="compositionally biased region" description="Polar residues" evidence="1">
    <location>
        <begin position="35"/>
        <end position="57"/>
    </location>
</feature>
<evidence type="ECO:0000313" key="3">
    <source>
        <dbReference type="EMBL" id="EMD41218.1"/>
    </source>
</evidence>
<dbReference type="SUPFAM" id="SSF55658">
    <property type="entry name" value="L9 N-domain-like"/>
    <property type="match status" value="1"/>
</dbReference>
<name>M2QVT0_CERS8</name>
<dbReference type="Pfam" id="PF01693">
    <property type="entry name" value="Cauli_VI"/>
    <property type="match status" value="1"/>
</dbReference>
<feature type="domain" description="Ribonuclease H1 N-terminal" evidence="2">
    <location>
        <begin position="174"/>
        <end position="214"/>
    </location>
</feature>
<feature type="region of interest" description="Disordered" evidence="1">
    <location>
        <begin position="232"/>
        <end position="258"/>
    </location>
</feature>
<dbReference type="HOGENOM" id="CLU_618207_0_0_1"/>
<evidence type="ECO:0000259" key="2">
    <source>
        <dbReference type="Pfam" id="PF01693"/>
    </source>
</evidence>
<evidence type="ECO:0000256" key="1">
    <source>
        <dbReference type="SAM" id="MobiDB-lite"/>
    </source>
</evidence>
<protein>
    <recommendedName>
        <fullName evidence="2">Ribonuclease H1 N-terminal domain-containing protein</fullName>
    </recommendedName>
</protein>
<dbReference type="AlphaFoldDB" id="M2QVT0"/>
<dbReference type="InterPro" id="IPR011320">
    <property type="entry name" value="RNase_H1_N"/>
</dbReference>
<dbReference type="InterPro" id="IPR037056">
    <property type="entry name" value="RNase_H1_N_sf"/>
</dbReference>
<organism evidence="3 4">
    <name type="scientific">Ceriporiopsis subvermispora (strain B)</name>
    <name type="common">White-rot fungus</name>
    <name type="synonym">Gelatoporia subvermispora</name>
    <dbReference type="NCBI Taxonomy" id="914234"/>
    <lineage>
        <taxon>Eukaryota</taxon>
        <taxon>Fungi</taxon>
        <taxon>Dikarya</taxon>
        <taxon>Basidiomycota</taxon>
        <taxon>Agaricomycotina</taxon>
        <taxon>Agaricomycetes</taxon>
        <taxon>Polyporales</taxon>
        <taxon>Gelatoporiaceae</taxon>
        <taxon>Gelatoporia</taxon>
    </lineage>
</organism>
<feature type="compositionally biased region" description="Polar residues" evidence="1">
    <location>
        <begin position="113"/>
        <end position="124"/>
    </location>
</feature>
<proteinExistence type="predicted"/>
<sequence length="435" mass="48282">MTQSKRTVKDEGNSQVPSSFTMQQLLEAIQWMAAQSVQERGAPSSSTDAEHANSATTGADMAASTMAAPIPHSNRRKSISESSSDDDVPTGRMSMPAAGTEQARDYAPPVYTSPAQHASVSGPSRTHAAAAPGTASSSQLYTHIPEPPRSPVSRPESAGPSTSVAAPQPTAIRWYVVTRGRQVGVFSNWNTVHTLVSGVSGACYQRHVSEQAAHNDFNRALKDGHVQVLGREARSRQNKRSYARKKARQDSPVHSEASILPTSIQTDTVPEDILQWAHIPHTADSCTSAEKSYPDLGLWSEPFQLQIPEDYMDPTLVDELFEGPDPDIPQFTANLEAVQRRKLKEAGWERFHSLDSAEEIRDCMRRELEMRRLSWEKFGTNEVRVTEHGDVAWHVGKKWMAKAILSLLLELEMQERGWIDYLEAVDTEVLFWQRL</sequence>
<dbReference type="Proteomes" id="UP000016930">
    <property type="component" value="Unassembled WGS sequence"/>
</dbReference>
<keyword evidence="4" id="KW-1185">Reference proteome</keyword>